<protein>
    <submittedName>
        <fullName evidence="7">Tyrosine-protein kinase STYK1-like</fullName>
    </submittedName>
</protein>
<dbReference type="PANTHER" id="PTHR24416:SF631">
    <property type="entry name" value="SERINE_THREONINE_TYROSINE KINASE 1"/>
    <property type="match status" value="1"/>
</dbReference>
<feature type="non-terminal residue" evidence="7">
    <location>
        <position position="310"/>
    </location>
</feature>
<comment type="caution">
    <text evidence="7">The sequence shown here is derived from an EMBL/GenBank/DDBJ whole genome shotgun (WGS) entry which is preliminary data.</text>
</comment>
<keyword evidence="2 4" id="KW-0547">Nucleotide-binding</keyword>
<feature type="transmembrane region" description="Helical" evidence="5">
    <location>
        <begin position="6"/>
        <end position="27"/>
    </location>
</feature>
<organism evidence="7 8">
    <name type="scientific">Clarias magur</name>
    <name type="common">Asian catfish</name>
    <name type="synonym">Macropteronotus magur</name>
    <dbReference type="NCBI Taxonomy" id="1594786"/>
    <lineage>
        <taxon>Eukaryota</taxon>
        <taxon>Metazoa</taxon>
        <taxon>Chordata</taxon>
        <taxon>Craniata</taxon>
        <taxon>Vertebrata</taxon>
        <taxon>Euteleostomi</taxon>
        <taxon>Actinopterygii</taxon>
        <taxon>Neopterygii</taxon>
        <taxon>Teleostei</taxon>
        <taxon>Ostariophysi</taxon>
        <taxon>Siluriformes</taxon>
        <taxon>Clariidae</taxon>
        <taxon>Clarias</taxon>
    </lineage>
</organism>
<evidence type="ECO:0000256" key="3">
    <source>
        <dbReference type="ARBA" id="ARBA00022840"/>
    </source>
</evidence>
<dbReference type="PIRSF" id="PIRSF000615">
    <property type="entry name" value="TyrPK_CSF1-R"/>
    <property type="match status" value="1"/>
</dbReference>
<evidence type="ECO:0000313" key="8">
    <source>
        <dbReference type="Proteomes" id="UP000727407"/>
    </source>
</evidence>
<dbReference type="Gene3D" id="3.30.200.20">
    <property type="entry name" value="Phosphorylase Kinase, domain 1"/>
    <property type="match status" value="1"/>
</dbReference>
<dbReference type="GO" id="GO:0043235">
    <property type="term" value="C:receptor complex"/>
    <property type="evidence" value="ECO:0007669"/>
    <property type="project" value="TreeGrafter"/>
</dbReference>
<reference evidence="7" key="1">
    <citation type="submission" date="2020-07" db="EMBL/GenBank/DDBJ databases">
        <title>Clarias magur genome sequencing, assembly and annotation.</title>
        <authorList>
            <person name="Kushwaha B."/>
            <person name="Kumar R."/>
            <person name="Das P."/>
            <person name="Joshi C.G."/>
            <person name="Kumar D."/>
            <person name="Nagpure N.S."/>
            <person name="Pandey M."/>
            <person name="Agarwal S."/>
            <person name="Srivastava S."/>
            <person name="Singh M."/>
            <person name="Sahoo L."/>
            <person name="Jayasankar P."/>
            <person name="Meher P.K."/>
            <person name="Koringa P.G."/>
            <person name="Iquebal M.A."/>
            <person name="Das S.P."/>
            <person name="Bit A."/>
            <person name="Patnaik S."/>
            <person name="Patel N."/>
            <person name="Shah T.M."/>
            <person name="Hinsu A."/>
            <person name="Jena J.K."/>
        </authorList>
    </citation>
    <scope>NUCLEOTIDE SEQUENCE</scope>
    <source>
        <strain evidence="7">CIFAMagur01</strain>
        <tissue evidence="7">Testis</tissue>
    </source>
</reference>
<evidence type="ECO:0000313" key="7">
    <source>
        <dbReference type="EMBL" id="KAF5895076.1"/>
    </source>
</evidence>
<dbReference type="Gene3D" id="1.10.510.10">
    <property type="entry name" value="Transferase(Phosphotransferase) domain 1"/>
    <property type="match status" value="1"/>
</dbReference>
<feature type="non-terminal residue" evidence="7">
    <location>
        <position position="1"/>
    </location>
</feature>
<name>A0A8J4TDL3_CLAMG</name>
<dbReference type="PANTHER" id="PTHR24416">
    <property type="entry name" value="TYROSINE-PROTEIN KINASE RECEPTOR"/>
    <property type="match status" value="1"/>
</dbReference>
<keyword evidence="5" id="KW-0812">Transmembrane</keyword>
<accession>A0A8J4TDL3</accession>
<keyword evidence="7" id="KW-0418">Kinase</keyword>
<evidence type="ECO:0000256" key="5">
    <source>
        <dbReference type="SAM" id="Phobius"/>
    </source>
</evidence>
<evidence type="ECO:0000256" key="2">
    <source>
        <dbReference type="ARBA" id="ARBA00022741"/>
    </source>
</evidence>
<keyword evidence="5" id="KW-1133">Transmembrane helix</keyword>
<comment type="subcellular location">
    <subcellularLocation>
        <location evidence="1">Endomembrane system</location>
    </subcellularLocation>
</comment>
<dbReference type="SUPFAM" id="SSF56112">
    <property type="entry name" value="Protein kinase-like (PK-like)"/>
    <property type="match status" value="1"/>
</dbReference>
<dbReference type="GO" id="GO:0004714">
    <property type="term" value="F:transmembrane receptor protein tyrosine kinase activity"/>
    <property type="evidence" value="ECO:0007669"/>
    <property type="project" value="TreeGrafter"/>
</dbReference>
<dbReference type="GO" id="GO:0007169">
    <property type="term" value="P:cell surface receptor protein tyrosine kinase signaling pathway"/>
    <property type="evidence" value="ECO:0007669"/>
    <property type="project" value="TreeGrafter"/>
</dbReference>
<dbReference type="Pfam" id="PF07714">
    <property type="entry name" value="PK_Tyr_Ser-Thr"/>
    <property type="match status" value="1"/>
</dbReference>
<evidence type="ECO:0000256" key="4">
    <source>
        <dbReference type="PIRSR" id="PIRSR000615-2"/>
    </source>
</evidence>
<dbReference type="EMBL" id="QNUK01000342">
    <property type="protein sequence ID" value="KAF5895076.1"/>
    <property type="molecule type" value="Genomic_DNA"/>
</dbReference>
<dbReference type="AlphaFoldDB" id="A0A8J4TDL3"/>
<dbReference type="Proteomes" id="UP000727407">
    <property type="component" value="Unassembled WGS sequence"/>
</dbReference>
<dbReference type="GO" id="GO:0005524">
    <property type="term" value="F:ATP binding"/>
    <property type="evidence" value="ECO:0007669"/>
    <property type="project" value="UniProtKB-KW"/>
</dbReference>
<feature type="binding site" evidence="4">
    <location>
        <position position="204"/>
    </location>
    <ligand>
        <name>ATP</name>
        <dbReference type="ChEBI" id="CHEBI:30616"/>
    </ligand>
</feature>
<gene>
    <name evidence="7" type="ORF">DAT39_015218</name>
</gene>
<keyword evidence="5" id="KW-0472">Membrane</keyword>
<dbReference type="InterPro" id="IPR050122">
    <property type="entry name" value="RTK"/>
</dbReference>
<keyword evidence="8" id="KW-1185">Reference proteome</keyword>
<feature type="domain" description="Protein kinase" evidence="6">
    <location>
        <begin position="64"/>
        <end position="310"/>
    </location>
</feature>
<dbReference type="GO" id="GO:0012505">
    <property type="term" value="C:endomembrane system"/>
    <property type="evidence" value="ECO:0007669"/>
    <property type="project" value="UniProtKB-SubCell"/>
</dbReference>
<keyword evidence="3 4" id="KW-0067">ATP-binding</keyword>
<dbReference type="PRINTS" id="PR00109">
    <property type="entry name" value="TYRKINASE"/>
</dbReference>
<dbReference type="InterPro" id="IPR011009">
    <property type="entry name" value="Kinase-like_dom_sf"/>
</dbReference>
<dbReference type="GO" id="GO:0005886">
    <property type="term" value="C:plasma membrane"/>
    <property type="evidence" value="ECO:0007669"/>
    <property type="project" value="TreeGrafter"/>
</dbReference>
<evidence type="ECO:0000256" key="1">
    <source>
        <dbReference type="ARBA" id="ARBA00004308"/>
    </source>
</evidence>
<dbReference type="PROSITE" id="PS50011">
    <property type="entry name" value="PROTEIN_KINASE_DOM"/>
    <property type="match status" value="1"/>
</dbReference>
<sequence length="310" mass="34451">QLALIIIPSLLAFSTLTIISWIIWSFLKNKSSLLSSSALSSDQKGPKPGHSALSSWEMPAQCILEEVQLLKNGRYGATCMGQLKQDGVAMAVIIKMLKGSSNSHEAKVFAELALFYLAVCKHDNLVRMLYCQTRRSPMYLVFEKSTPGNLLHFLWSLRQGEHGTCHQEQPFSERSVYLVAKQVATGLDYLLSEHRIVHGNVTARSMLIDHGLLVKVSGLAVAFESRQTETETETVRKEGTTGAPLKWQAPERLLRLPVTARSDVWSFGVFLYELITLGAPPFPELEPSETFLQTLSNYKLKRPSNCGGAL</sequence>
<dbReference type="InterPro" id="IPR001245">
    <property type="entry name" value="Ser-Thr/Tyr_kinase_cat_dom"/>
</dbReference>
<evidence type="ECO:0000259" key="6">
    <source>
        <dbReference type="PROSITE" id="PS50011"/>
    </source>
</evidence>
<proteinExistence type="predicted"/>
<dbReference type="InterPro" id="IPR000719">
    <property type="entry name" value="Prot_kinase_dom"/>
</dbReference>
<dbReference type="OrthoDB" id="4062651at2759"/>
<keyword evidence="7" id="KW-0808">Transferase</keyword>